<evidence type="ECO:0000256" key="2">
    <source>
        <dbReference type="ARBA" id="ARBA00022448"/>
    </source>
</evidence>
<keyword evidence="11" id="KW-1185">Reference proteome</keyword>
<keyword evidence="2" id="KW-0813">Transport</keyword>
<accession>A0A5P9Q660</accession>
<evidence type="ECO:0000256" key="6">
    <source>
        <dbReference type="ARBA" id="ARBA00023136"/>
    </source>
</evidence>
<feature type="transmembrane region" description="Helical" evidence="8">
    <location>
        <begin position="63"/>
        <end position="86"/>
    </location>
</feature>
<dbReference type="EMBL" id="CP045529">
    <property type="protein sequence ID" value="QFU96887.1"/>
    <property type="molecule type" value="Genomic_DNA"/>
</dbReference>
<evidence type="ECO:0000256" key="4">
    <source>
        <dbReference type="ARBA" id="ARBA00022692"/>
    </source>
</evidence>
<dbReference type="PANTHER" id="PTHR23517:SF13">
    <property type="entry name" value="MAJOR FACILITATOR SUPERFAMILY MFS_1"/>
    <property type="match status" value="1"/>
</dbReference>
<feature type="transmembrane region" description="Helical" evidence="8">
    <location>
        <begin position="122"/>
        <end position="144"/>
    </location>
</feature>
<keyword evidence="4 8" id="KW-0812">Transmembrane</keyword>
<dbReference type="AlphaFoldDB" id="A0A5P9Q660"/>
<feature type="transmembrane region" description="Helical" evidence="8">
    <location>
        <begin position="326"/>
        <end position="349"/>
    </location>
</feature>
<feature type="transmembrane region" description="Helical" evidence="8">
    <location>
        <begin position="385"/>
        <end position="408"/>
    </location>
</feature>
<dbReference type="Proteomes" id="UP000326702">
    <property type="component" value="Chromosome"/>
</dbReference>
<evidence type="ECO:0000256" key="3">
    <source>
        <dbReference type="ARBA" id="ARBA00022475"/>
    </source>
</evidence>
<dbReference type="InterPro" id="IPR050171">
    <property type="entry name" value="MFS_Transporters"/>
</dbReference>
<feature type="transmembrane region" description="Helical" evidence="8">
    <location>
        <begin position="302"/>
        <end position="320"/>
    </location>
</feature>
<comment type="subcellular location">
    <subcellularLocation>
        <location evidence="1">Cell membrane</location>
        <topology evidence="1">Multi-pass membrane protein</topology>
    </subcellularLocation>
</comment>
<dbReference type="PANTHER" id="PTHR23517">
    <property type="entry name" value="RESISTANCE PROTEIN MDTM, PUTATIVE-RELATED-RELATED"/>
    <property type="match status" value="1"/>
</dbReference>
<keyword evidence="6 8" id="KW-0472">Membrane</keyword>
<dbReference type="InterPro" id="IPR036259">
    <property type="entry name" value="MFS_trans_sf"/>
</dbReference>
<feature type="transmembrane region" description="Helical" evidence="8">
    <location>
        <begin position="164"/>
        <end position="184"/>
    </location>
</feature>
<feature type="compositionally biased region" description="Low complexity" evidence="7">
    <location>
        <begin position="1"/>
        <end position="10"/>
    </location>
</feature>
<dbReference type="OrthoDB" id="3177957at2"/>
<dbReference type="InterPro" id="IPR020846">
    <property type="entry name" value="MFS_dom"/>
</dbReference>
<dbReference type="GO" id="GO:0022857">
    <property type="term" value="F:transmembrane transporter activity"/>
    <property type="evidence" value="ECO:0007669"/>
    <property type="project" value="InterPro"/>
</dbReference>
<evidence type="ECO:0000256" key="8">
    <source>
        <dbReference type="SAM" id="Phobius"/>
    </source>
</evidence>
<dbReference type="SUPFAM" id="SSF103473">
    <property type="entry name" value="MFS general substrate transporter"/>
    <property type="match status" value="1"/>
</dbReference>
<reference evidence="10 11" key="1">
    <citation type="submission" date="2019-10" db="EMBL/GenBank/DDBJ databases">
        <title>Genome sequence of Luteimicrobium xylanilyticum HY-24.</title>
        <authorList>
            <person name="Kim D.Y."/>
            <person name="Park H.-Y."/>
        </authorList>
    </citation>
    <scope>NUCLEOTIDE SEQUENCE [LARGE SCALE GENOMIC DNA]</scope>
    <source>
        <strain evidence="10 11">HY-24</strain>
    </source>
</reference>
<evidence type="ECO:0000256" key="5">
    <source>
        <dbReference type="ARBA" id="ARBA00022989"/>
    </source>
</evidence>
<feature type="transmembrane region" description="Helical" evidence="8">
    <location>
        <begin position="236"/>
        <end position="266"/>
    </location>
</feature>
<keyword evidence="3" id="KW-1003">Cell membrane</keyword>
<dbReference type="KEGG" id="lxl:KDY119_00377"/>
<feature type="transmembrane region" description="Helical" evidence="8">
    <location>
        <begin position="272"/>
        <end position="290"/>
    </location>
</feature>
<dbReference type="Gene3D" id="1.20.1250.20">
    <property type="entry name" value="MFS general substrate transporter like domains"/>
    <property type="match status" value="1"/>
</dbReference>
<proteinExistence type="predicted"/>
<keyword evidence="5 8" id="KW-1133">Transmembrane helix</keyword>
<evidence type="ECO:0000259" key="9">
    <source>
        <dbReference type="PROSITE" id="PS50850"/>
    </source>
</evidence>
<feature type="domain" description="Major facilitator superfamily (MFS) profile" evidence="9">
    <location>
        <begin position="31"/>
        <end position="414"/>
    </location>
</feature>
<dbReference type="GO" id="GO:0005886">
    <property type="term" value="C:plasma membrane"/>
    <property type="evidence" value="ECO:0007669"/>
    <property type="project" value="UniProtKB-SubCell"/>
</dbReference>
<feature type="transmembrane region" description="Helical" evidence="8">
    <location>
        <begin position="361"/>
        <end position="379"/>
    </location>
</feature>
<sequence length="414" mass="42696">MTTTAPAPTRDAARRPGDAQARAPRLLPHWIGFWVIATAFLTEMAFCAVPTPLYAIYQQRDGFPTTVLTVVFASYAVGVMVSLYLAGHLSDWLGRRRVILASLLINLLAAILFLVWNDLAGLLVARFVCGLGIGILTATATAHLSELGAAADQAQGRSGIVSTFANLGGIGLGPLVGGLLVTWFARPLVVPFAVFAVLLAVLAVAVAFVPETVERRAERPAYRPQRVAVPAEGRRAFWAAGAAAFGAFAVFGTFMGLSATFLVGILGLHSHLLAGLAPFVVFTAAALAQVATARFPVRRQVALAITLASLGLLTVGASALTASLALFLVGGGIAGAGIGILFRASLTTVAHVADPARRGEALAGVFLIAYAGMTLPPLLTAAALSVWSAVGVLVGLTLVATALVALAGSRMLRS</sequence>
<dbReference type="RefSeq" id="WP_036954535.1">
    <property type="nucleotide sequence ID" value="NZ_BAABIH010000013.1"/>
</dbReference>
<protein>
    <submittedName>
        <fullName evidence="10">Arabinose-proton symporter</fullName>
    </submittedName>
</protein>
<feature type="transmembrane region" description="Helical" evidence="8">
    <location>
        <begin position="98"/>
        <end position="116"/>
    </location>
</feature>
<evidence type="ECO:0000256" key="1">
    <source>
        <dbReference type="ARBA" id="ARBA00004651"/>
    </source>
</evidence>
<dbReference type="PROSITE" id="PS50850">
    <property type="entry name" value="MFS"/>
    <property type="match status" value="1"/>
</dbReference>
<evidence type="ECO:0000256" key="7">
    <source>
        <dbReference type="SAM" id="MobiDB-lite"/>
    </source>
</evidence>
<name>A0A5P9Q660_9MICO</name>
<dbReference type="Pfam" id="PF07690">
    <property type="entry name" value="MFS_1"/>
    <property type="match status" value="1"/>
</dbReference>
<evidence type="ECO:0000313" key="10">
    <source>
        <dbReference type="EMBL" id="QFU96887.1"/>
    </source>
</evidence>
<dbReference type="InterPro" id="IPR011701">
    <property type="entry name" value="MFS"/>
</dbReference>
<feature type="transmembrane region" description="Helical" evidence="8">
    <location>
        <begin position="190"/>
        <end position="209"/>
    </location>
</feature>
<feature type="transmembrane region" description="Helical" evidence="8">
    <location>
        <begin position="31"/>
        <end position="57"/>
    </location>
</feature>
<organism evidence="10 11">
    <name type="scientific">Luteimicrobium xylanilyticum</name>
    <dbReference type="NCBI Taxonomy" id="1133546"/>
    <lineage>
        <taxon>Bacteria</taxon>
        <taxon>Bacillati</taxon>
        <taxon>Actinomycetota</taxon>
        <taxon>Actinomycetes</taxon>
        <taxon>Micrococcales</taxon>
        <taxon>Luteimicrobium</taxon>
    </lineage>
</organism>
<gene>
    <name evidence="10" type="ORF">KDY119_00377</name>
</gene>
<feature type="region of interest" description="Disordered" evidence="7">
    <location>
        <begin position="1"/>
        <end position="20"/>
    </location>
</feature>
<evidence type="ECO:0000313" key="11">
    <source>
        <dbReference type="Proteomes" id="UP000326702"/>
    </source>
</evidence>